<evidence type="ECO:0000256" key="1">
    <source>
        <dbReference type="ARBA" id="ARBA00007623"/>
    </source>
</evidence>
<feature type="active site" evidence="6">
    <location>
        <position position="84"/>
    </location>
</feature>
<organism evidence="9 10">
    <name type="scientific">Mya arenaria</name>
    <name type="common">Soft-shell clam</name>
    <dbReference type="NCBI Taxonomy" id="6604"/>
    <lineage>
        <taxon>Eukaryota</taxon>
        <taxon>Metazoa</taxon>
        <taxon>Spiralia</taxon>
        <taxon>Lophotrochozoa</taxon>
        <taxon>Mollusca</taxon>
        <taxon>Bivalvia</taxon>
        <taxon>Autobranchia</taxon>
        <taxon>Heteroconchia</taxon>
        <taxon>Euheterodonta</taxon>
        <taxon>Imparidentia</taxon>
        <taxon>Neoheterodontei</taxon>
        <taxon>Myida</taxon>
        <taxon>Myoidea</taxon>
        <taxon>Myidae</taxon>
        <taxon>Mya</taxon>
    </lineage>
</organism>
<proteinExistence type="inferred from homology"/>
<dbReference type="PROSITE" id="PS00139">
    <property type="entry name" value="THIOL_PROTEASE_CYS"/>
    <property type="match status" value="1"/>
</dbReference>
<dbReference type="CDD" id="cd00214">
    <property type="entry name" value="Calpain_III"/>
    <property type="match status" value="1"/>
</dbReference>
<sequence length="641" mass="73609">MNGMPDSDLDFYEIRKKLVGSGSLFIDPEFPPDIKSIYPTGRGSRNSNIHRIVWKRPTQISEHPKFISSTATRSDLDQGQLGDCWFVAAASLLVNGPRQQFERVVPQDQGFDKDYAGIFHFRFWWYGSWKDIIIDDYLPTDGHRLLFCYNWEEIDEFWGALLEKAYAKLRGSYDALDGGKLTDAMVDMSGGLSERINLTKKGEVSPDLYDLLWKTSQMNSLIGGSIYLPEGSTRPEVRRDNGLYMGHAYSITAISQVPLNNRKYRLLRLRNPWGRKEWNGPCSYEIRNLPMEVKRKLKIINKLNWSVTLYHDAWIKGVTAGGCGNAPHQDLYWRNPQFQVHLVDVDTTDGRDLCTMVVSLMEKEKGGSEAGIAIGFDVYEVKGRQTRPLDGVSLPRSALKNREGSGTYEHYREVTRRFEYKPGYYVVIPSSFYPNQEADFMLRIYTEKEVESEVMDENGSPTQPPSRQADPLDALFRKYAGEDNEMDFRELRDFLTEASLTVLDHSLRFSRESCRCLVTLMDRNRSGFLSLEQAKDVVSQMKAYAAVFRKSDINNSDAVDTMELESIFKQLGFPVSRMVLTSIVRRYGGRDRRISLQDFIIVMCKLVVMFGIFKEQQIKTGGQTDVAQFTRNEFLQYSMFC</sequence>
<dbReference type="EMBL" id="CP111013">
    <property type="protein sequence ID" value="WAQ96125.1"/>
    <property type="molecule type" value="Genomic_DNA"/>
</dbReference>
<dbReference type="InterPro" id="IPR022683">
    <property type="entry name" value="Calpain_III"/>
</dbReference>
<dbReference type="Proteomes" id="UP001164746">
    <property type="component" value="Chromosome 2"/>
</dbReference>
<dbReference type="Gene3D" id="1.10.238.10">
    <property type="entry name" value="EF-hand"/>
    <property type="match status" value="1"/>
</dbReference>
<dbReference type="InterPro" id="IPR038765">
    <property type="entry name" value="Papain-like_cys_pep_sf"/>
</dbReference>
<dbReference type="InterPro" id="IPR018247">
    <property type="entry name" value="EF_Hand_1_Ca_BS"/>
</dbReference>
<dbReference type="Gene3D" id="3.90.70.10">
    <property type="entry name" value="Cysteine proteinases"/>
    <property type="match status" value="1"/>
</dbReference>
<dbReference type="SMART" id="SM00720">
    <property type="entry name" value="calpain_III"/>
    <property type="match status" value="1"/>
</dbReference>
<name>A0ABY7DMA0_MYAAR</name>
<comment type="similarity">
    <text evidence="1">Belongs to the peptidase C2 family.</text>
</comment>
<dbReference type="Pfam" id="PF00648">
    <property type="entry name" value="Peptidase_C2"/>
    <property type="match status" value="1"/>
</dbReference>
<dbReference type="InterPro" id="IPR011992">
    <property type="entry name" value="EF-hand-dom_pair"/>
</dbReference>
<keyword evidence="3 6" id="KW-0378">Hydrolase</keyword>
<dbReference type="InterPro" id="IPR033883">
    <property type="entry name" value="C2_III"/>
</dbReference>
<evidence type="ECO:0000259" key="8">
    <source>
        <dbReference type="PROSITE" id="PS50222"/>
    </source>
</evidence>
<dbReference type="PROSITE" id="PS00018">
    <property type="entry name" value="EF_HAND_1"/>
    <property type="match status" value="1"/>
</dbReference>
<dbReference type="InterPro" id="IPR001300">
    <property type="entry name" value="Peptidase_C2_calpain_cat"/>
</dbReference>
<dbReference type="InterPro" id="IPR000169">
    <property type="entry name" value="Pept_cys_AS"/>
</dbReference>
<dbReference type="PRINTS" id="PR00704">
    <property type="entry name" value="CALPAIN"/>
</dbReference>
<dbReference type="SMART" id="SM00230">
    <property type="entry name" value="CysPc"/>
    <property type="match status" value="1"/>
</dbReference>
<feature type="domain" description="EF-hand" evidence="8">
    <location>
        <begin position="539"/>
        <end position="574"/>
    </location>
</feature>
<gene>
    <name evidence="9" type="ORF">MAR_028815</name>
</gene>
<dbReference type="InterPro" id="IPR022684">
    <property type="entry name" value="Calpain_cysteine_protease"/>
</dbReference>
<dbReference type="PANTHER" id="PTHR10183:SF433">
    <property type="entry name" value="CALPAIN-A-RELATED"/>
    <property type="match status" value="1"/>
</dbReference>
<keyword evidence="4 6" id="KW-0788">Thiol protease</keyword>
<dbReference type="SUPFAM" id="SSF54001">
    <property type="entry name" value="Cysteine proteinases"/>
    <property type="match status" value="1"/>
</dbReference>
<evidence type="ECO:0000313" key="10">
    <source>
        <dbReference type="Proteomes" id="UP001164746"/>
    </source>
</evidence>
<keyword evidence="5" id="KW-0106">Calcium</keyword>
<evidence type="ECO:0000313" key="9">
    <source>
        <dbReference type="EMBL" id="WAQ96125.1"/>
    </source>
</evidence>
<dbReference type="PANTHER" id="PTHR10183">
    <property type="entry name" value="CALPAIN"/>
    <property type="match status" value="1"/>
</dbReference>
<accession>A0ABY7DMA0</accession>
<evidence type="ECO:0000256" key="2">
    <source>
        <dbReference type="ARBA" id="ARBA00022670"/>
    </source>
</evidence>
<dbReference type="Gene3D" id="2.60.120.380">
    <property type="match status" value="1"/>
</dbReference>
<dbReference type="SUPFAM" id="SSF47473">
    <property type="entry name" value="EF-hand"/>
    <property type="match status" value="1"/>
</dbReference>
<evidence type="ECO:0000256" key="5">
    <source>
        <dbReference type="ARBA" id="ARBA00022837"/>
    </source>
</evidence>
<dbReference type="SUPFAM" id="SSF49758">
    <property type="entry name" value="Calpain large subunit, middle domain (domain III)"/>
    <property type="match status" value="1"/>
</dbReference>
<feature type="active site" evidence="6">
    <location>
        <position position="271"/>
    </location>
</feature>
<evidence type="ECO:0000256" key="3">
    <source>
        <dbReference type="ARBA" id="ARBA00022801"/>
    </source>
</evidence>
<feature type="domain" description="Calpain catalytic" evidence="7">
    <location>
        <begin position="24"/>
        <end position="333"/>
    </location>
</feature>
<feature type="active site" evidence="6">
    <location>
        <position position="247"/>
    </location>
</feature>
<dbReference type="PROSITE" id="PS50203">
    <property type="entry name" value="CALPAIN_CAT"/>
    <property type="match status" value="1"/>
</dbReference>
<dbReference type="PROSITE" id="PS50222">
    <property type="entry name" value="EF_HAND_2"/>
    <property type="match status" value="1"/>
</dbReference>
<evidence type="ECO:0000256" key="6">
    <source>
        <dbReference type="PROSITE-ProRule" id="PRU00239"/>
    </source>
</evidence>
<evidence type="ECO:0000259" key="7">
    <source>
        <dbReference type="PROSITE" id="PS50203"/>
    </source>
</evidence>
<dbReference type="InterPro" id="IPR002048">
    <property type="entry name" value="EF_hand_dom"/>
</dbReference>
<dbReference type="InterPro" id="IPR036213">
    <property type="entry name" value="Calpain_III_sf"/>
</dbReference>
<dbReference type="Pfam" id="PF01067">
    <property type="entry name" value="Calpain_III"/>
    <property type="match status" value="1"/>
</dbReference>
<dbReference type="CDD" id="cd00044">
    <property type="entry name" value="CysPc"/>
    <property type="match status" value="1"/>
</dbReference>
<evidence type="ECO:0000256" key="4">
    <source>
        <dbReference type="ARBA" id="ARBA00022807"/>
    </source>
</evidence>
<dbReference type="InterPro" id="IPR022682">
    <property type="entry name" value="Calpain_domain_III"/>
</dbReference>
<reference evidence="9" key="1">
    <citation type="submission" date="2022-11" db="EMBL/GenBank/DDBJ databases">
        <title>Centuries of genome instability and evolution in soft-shell clam transmissible cancer (bioRxiv).</title>
        <authorList>
            <person name="Hart S.F.M."/>
            <person name="Yonemitsu M.A."/>
            <person name="Giersch R.M."/>
            <person name="Beal B.F."/>
            <person name="Arriagada G."/>
            <person name="Davis B.W."/>
            <person name="Ostrander E.A."/>
            <person name="Goff S.P."/>
            <person name="Metzger M.J."/>
        </authorList>
    </citation>
    <scope>NUCLEOTIDE SEQUENCE</scope>
    <source>
        <strain evidence="9">MELC-2E11</strain>
        <tissue evidence="9">Siphon/mantle</tissue>
    </source>
</reference>
<keyword evidence="2 6" id="KW-0645">Protease</keyword>
<protein>
    <submittedName>
        <fullName evidence="9">CAN8-like protein</fullName>
    </submittedName>
</protein>
<keyword evidence="10" id="KW-1185">Reference proteome</keyword>